<protein>
    <submittedName>
        <fullName evidence="1">Uncharacterized protein</fullName>
    </submittedName>
</protein>
<name>A0A4Q1UA00_RHILE</name>
<organism evidence="1 2">
    <name type="scientific">Rhizobium leguminosarum</name>
    <dbReference type="NCBI Taxonomy" id="384"/>
    <lineage>
        <taxon>Bacteria</taxon>
        <taxon>Pseudomonadati</taxon>
        <taxon>Pseudomonadota</taxon>
        <taxon>Alphaproteobacteria</taxon>
        <taxon>Hyphomicrobiales</taxon>
        <taxon>Rhizobiaceae</taxon>
        <taxon>Rhizobium/Agrobacterium group</taxon>
        <taxon>Rhizobium</taxon>
    </lineage>
</organism>
<dbReference type="RefSeq" id="WP_129418228.1">
    <property type="nucleotide sequence ID" value="NZ_MZMU01000003.1"/>
</dbReference>
<proteinExistence type="predicted"/>
<gene>
    <name evidence="1" type="ORF">B5P46_08040</name>
</gene>
<evidence type="ECO:0000313" key="1">
    <source>
        <dbReference type="EMBL" id="RXT28714.1"/>
    </source>
</evidence>
<sequence>MTDIVYIDDTPNDLLSEAGAHGARITPFEFEENGSNDLAFNAAQAANVWLFDFFLVAPAHTEHGDENGLSLFQKWKATIGGRPTTVVVSSDIERAVGAPLGPFERHHVIAQKHGVEWVGTKTKETLDRIVELADAADLIGNNLLITPLDNKQFGTYDPASLCFDILGVSRDAEWANSAMRQIDRARPPREVSNTSGPTTAQSIVGWLLAHILPYPSFLLTDRQAALRLELTPASFRALVNAVESAGDTNLYQTKFKACRYKGPLSKFLGPRWWRAAIDDLAWHLSQDGAGFRPALQQLSDNVEVVWISQSEPVLVSDADLVETDEIAEASDCVRVTDEDFPASIDPAWVLTASARADRKLAAKVVYEDRELLEVSE</sequence>
<evidence type="ECO:0000313" key="2">
    <source>
        <dbReference type="Proteomes" id="UP000290767"/>
    </source>
</evidence>
<reference evidence="1 2" key="1">
    <citation type="submission" date="2017-03" db="EMBL/GenBank/DDBJ databases">
        <authorList>
            <person name="Safronova V.I."/>
            <person name="Sazanova A.L."/>
            <person name="Chirak E.R."/>
        </authorList>
    </citation>
    <scope>NUCLEOTIDE SEQUENCE [LARGE SCALE GENOMIC DNA]</scope>
    <source>
        <strain evidence="1 2">Tri-43</strain>
    </source>
</reference>
<comment type="caution">
    <text evidence="1">The sequence shown here is derived from an EMBL/GenBank/DDBJ whole genome shotgun (WGS) entry which is preliminary data.</text>
</comment>
<dbReference type="AlphaFoldDB" id="A0A4Q1UA00"/>
<accession>A0A4Q1UA00</accession>
<dbReference type="Proteomes" id="UP000290767">
    <property type="component" value="Unassembled WGS sequence"/>
</dbReference>
<dbReference type="EMBL" id="MZMU01000003">
    <property type="protein sequence ID" value="RXT28714.1"/>
    <property type="molecule type" value="Genomic_DNA"/>
</dbReference>